<proteinExistence type="predicted"/>
<accession>A0A1I7W2V8</accession>
<feature type="region of interest" description="Disordered" evidence="1">
    <location>
        <begin position="40"/>
        <end position="68"/>
    </location>
</feature>
<evidence type="ECO:0000313" key="2">
    <source>
        <dbReference type="Proteomes" id="UP000095285"/>
    </source>
</evidence>
<protein>
    <submittedName>
        <fullName evidence="3">Uncharacterized protein</fullName>
    </submittedName>
</protein>
<dbReference type="AlphaFoldDB" id="A0A1I7W2V8"/>
<name>A0A1I7W2V8_LOALO</name>
<organism evidence="2 3">
    <name type="scientific">Loa loa</name>
    <name type="common">Eye worm</name>
    <name type="synonym">Filaria loa</name>
    <dbReference type="NCBI Taxonomy" id="7209"/>
    <lineage>
        <taxon>Eukaryota</taxon>
        <taxon>Metazoa</taxon>
        <taxon>Ecdysozoa</taxon>
        <taxon>Nematoda</taxon>
        <taxon>Chromadorea</taxon>
        <taxon>Rhabditida</taxon>
        <taxon>Spirurina</taxon>
        <taxon>Spiruromorpha</taxon>
        <taxon>Filarioidea</taxon>
        <taxon>Onchocercidae</taxon>
        <taxon>Loa</taxon>
    </lineage>
</organism>
<keyword evidence="2" id="KW-1185">Reference proteome</keyword>
<dbReference type="WBParaSite" id="EN70_9081">
    <property type="protein sequence ID" value="EN70_9081"/>
    <property type="gene ID" value="EN70_9081"/>
</dbReference>
<evidence type="ECO:0000256" key="1">
    <source>
        <dbReference type="SAM" id="MobiDB-lite"/>
    </source>
</evidence>
<sequence>MDGRIFFWLRRQKLMVYLGHLKYLSNAHLGATEGNPQLGHTLADTRNHHIADQSSVGQQDHSSDDYLPENFNIGSPDINILDYCDFAALGPDIVTLFSE</sequence>
<reference evidence="2" key="1">
    <citation type="submission" date="2012-04" db="EMBL/GenBank/DDBJ databases">
        <title>The Genome Sequence of Loa loa.</title>
        <authorList>
            <consortium name="The Broad Institute Genome Sequencing Platform"/>
            <consortium name="Broad Institute Genome Sequencing Center for Infectious Disease"/>
            <person name="Nutman T.B."/>
            <person name="Fink D.L."/>
            <person name="Russ C."/>
            <person name="Young S."/>
            <person name="Zeng Q."/>
            <person name="Gargeya S."/>
            <person name="Alvarado L."/>
            <person name="Berlin A."/>
            <person name="Chapman S.B."/>
            <person name="Chen Z."/>
            <person name="Freedman E."/>
            <person name="Gellesch M."/>
            <person name="Goldberg J."/>
            <person name="Griggs A."/>
            <person name="Gujja S."/>
            <person name="Heilman E.R."/>
            <person name="Heiman D."/>
            <person name="Howarth C."/>
            <person name="Mehta T."/>
            <person name="Neiman D."/>
            <person name="Pearson M."/>
            <person name="Roberts A."/>
            <person name="Saif S."/>
            <person name="Shea T."/>
            <person name="Shenoy N."/>
            <person name="Sisk P."/>
            <person name="Stolte C."/>
            <person name="Sykes S."/>
            <person name="White J."/>
            <person name="Yandava C."/>
            <person name="Haas B."/>
            <person name="Henn M.R."/>
            <person name="Nusbaum C."/>
            <person name="Birren B."/>
        </authorList>
    </citation>
    <scope>NUCLEOTIDE SEQUENCE [LARGE SCALE GENOMIC DNA]</scope>
</reference>
<reference evidence="3" key="2">
    <citation type="submission" date="2016-11" db="UniProtKB">
        <authorList>
            <consortium name="WormBaseParasite"/>
        </authorList>
    </citation>
    <scope>IDENTIFICATION</scope>
</reference>
<dbReference type="Proteomes" id="UP000095285">
    <property type="component" value="Unassembled WGS sequence"/>
</dbReference>
<evidence type="ECO:0000313" key="3">
    <source>
        <dbReference type="WBParaSite" id="EN70_9081"/>
    </source>
</evidence>